<evidence type="ECO:0000313" key="11">
    <source>
        <dbReference type="EMBL" id="SAK84553.1"/>
    </source>
</evidence>
<comment type="cofactor">
    <cofactor evidence="1">
        <name>FAD</name>
        <dbReference type="ChEBI" id="CHEBI:57692"/>
    </cofactor>
</comment>
<evidence type="ECO:0000256" key="4">
    <source>
        <dbReference type="ARBA" id="ARBA00022490"/>
    </source>
</evidence>
<evidence type="ECO:0000256" key="7">
    <source>
        <dbReference type="ARBA" id="ARBA00023002"/>
    </source>
</evidence>
<evidence type="ECO:0000256" key="3">
    <source>
        <dbReference type="ARBA" id="ARBA00006442"/>
    </source>
</evidence>
<sequence length="389" mass="40768">MSTDIEDRVVIVGTGMAGYTVARELRKLDKNVPIVLISEDAGDFYSKPTLSNALAMKKAPHELVTFDAGAMRAQLNAGIIAHRKVERIAVDAHEVIINGAPLRFAKLVLALGADARRIPLSGSGAADVLSVNSLDDYVRFRARIEGAKSIALLGAGLIGCEFANDLALAGYDVTLIDPAATPLSRLLPELAGDAFARALDRHGIRMRLGQSVASVDRREAGYDVTLNNGEVIGADVVLSAIGLAPRTALAAQAGLDIDIGIRTDAWCRTSAPDIYALGDCAAIEGKVQPYVLPIMHAARALARTLAGEPTRVDFPVMPVTVKSPAAPTVVVPPNETGTWRFAPASDDPHDGLSALCEHADDKRALGFALLGAATQGKAALIKAMAAGSF</sequence>
<evidence type="ECO:0000313" key="12">
    <source>
        <dbReference type="Proteomes" id="UP000054911"/>
    </source>
</evidence>
<keyword evidence="7" id="KW-0560">Oxidoreductase</keyword>
<comment type="subcellular location">
    <subcellularLocation>
        <location evidence="2">Cytoplasm</location>
    </subcellularLocation>
</comment>
<dbReference type="GO" id="GO:0005737">
    <property type="term" value="C:cytoplasm"/>
    <property type="evidence" value="ECO:0007669"/>
    <property type="project" value="UniProtKB-SubCell"/>
</dbReference>
<dbReference type="PRINTS" id="PR00368">
    <property type="entry name" value="FADPNR"/>
</dbReference>
<dbReference type="Gene3D" id="3.30.390.120">
    <property type="match status" value="1"/>
</dbReference>
<reference evidence="11" key="1">
    <citation type="submission" date="2016-01" db="EMBL/GenBank/DDBJ databases">
        <authorList>
            <person name="Peeters C."/>
        </authorList>
    </citation>
    <scope>NUCLEOTIDE SEQUENCE [LARGE SCALE GENOMIC DNA]</scope>
    <source>
        <strain evidence="11">LMG 29323</strain>
    </source>
</reference>
<evidence type="ECO:0000256" key="5">
    <source>
        <dbReference type="ARBA" id="ARBA00022630"/>
    </source>
</evidence>
<dbReference type="PANTHER" id="PTHR43429:SF3">
    <property type="entry name" value="NITRITE REDUCTASE [NAD(P)H]"/>
    <property type="match status" value="1"/>
</dbReference>
<dbReference type="STRING" id="1777141.AWB80_05656"/>
<feature type="domain" description="Rubredoxin binding" evidence="10">
    <location>
        <begin position="311"/>
        <end position="384"/>
    </location>
</feature>
<feature type="domain" description="FAD/NAD(P)-binding" evidence="9">
    <location>
        <begin position="8"/>
        <end position="288"/>
    </location>
</feature>
<protein>
    <submittedName>
        <fullName evidence="11">FAD-dependent pyridine nucleotide-disulfide oxidoreductase</fullName>
    </submittedName>
</protein>
<keyword evidence="4" id="KW-0963">Cytoplasm</keyword>
<accession>A0A158CQB7</accession>
<dbReference type="InterPro" id="IPR023753">
    <property type="entry name" value="FAD/NAD-binding_dom"/>
</dbReference>
<dbReference type="GO" id="GO:0016491">
    <property type="term" value="F:oxidoreductase activity"/>
    <property type="evidence" value="ECO:0007669"/>
    <property type="project" value="UniProtKB-KW"/>
</dbReference>
<evidence type="ECO:0000259" key="9">
    <source>
        <dbReference type="Pfam" id="PF07992"/>
    </source>
</evidence>
<dbReference type="Pfam" id="PF18113">
    <property type="entry name" value="Rbx_binding"/>
    <property type="match status" value="1"/>
</dbReference>
<keyword evidence="5" id="KW-0285">Flavoprotein</keyword>
<dbReference type="OrthoDB" id="9769238at2"/>
<evidence type="ECO:0000256" key="6">
    <source>
        <dbReference type="ARBA" id="ARBA00022827"/>
    </source>
</evidence>
<comment type="caution">
    <text evidence="11">The sequence shown here is derived from an EMBL/GenBank/DDBJ whole genome shotgun (WGS) entry which is preliminary data.</text>
</comment>
<dbReference type="InterPro" id="IPR041364">
    <property type="entry name" value="Rbx-bd"/>
</dbReference>
<evidence type="ECO:0000256" key="1">
    <source>
        <dbReference type="ARBA" id="ARBA00001974"/>
    </source>
</evidence>
<dbReference type="InterPro" id="IPR050260">
    <property type="entry name" value="FAD-bd_OxRdtase"/>
</dbReference>
<dbReference type="AlphaFoldDB" id="A0A158CQB7"/>
<name>A0A158CQB7_9BURK</name>
<dbReference type="PRINTS" id="PR00411">
    <property type="entry name" value="PNDRDTASEI"/>
</dbReference>
<gene>
    <name evidence="11" type="ORF">AWB80_05656</name>
</gene>
<dbReference type="SUPFAM" id="SSF51905">
    <property type="entry name" value="FAD/NAD(P)-binding domain"/>
    <property type="match status" value="1"/>
</dbReference>
<dbReference type="InterPro" id="IPR036188">
    <property type="entry name" value="FAD/NAD-bd_sf"/>
</dbReference>
<proteinExistence type="inferred from homology"/>
<keyword evidence="12" id="KW-1185">Reference proteome</keyword>
<evidence type="ECO:0000256" key="2">
    <source>
        <dbReference type="ARBA" id="ARBA00004496"/>
    </source>
</evidence>
<dbReference type="Proteomes" id="UP000054911">
    <property type="component" value="Unassembled WGS sequence"/>
</dbReference>
<dbReference type="PANTHER" id="PTHR43429">
    <property type="entry name" value="PYRIDINE NUCLEOTIDE-DISULFIDE OXIDOREDUCTASE DOMAIN-CONTAINING"/>
    <property type="match status" value="1"/>
</dbReference>
<comment type="similarity">
    <text evidence="3">Belongs to the FAD-dependent oxidoreductase family.</text>
</comment>
<dbReference type="Pfam" id="PF07992">
    <property type="entry name" value="Pyr_redox_2"/>
    <property type="match status" value="1"/>
</dbReference>
<evidence type="ECO:0000259" key="10">
    <source>
        <dbReference type="Pfam" id="PF18113"/>
    </source>
</evidence>
<dbReference type="EMBL" id="FCOE02000024">
    <property type="protein sequence ID" value="SAK84553.1"/>
    <property type="molecule type" value="Genomic_DNA"/>
</dbReference>
<keyword evidence="6" id="KW-0274">FAD</keyword>
<dbReference type="RefSeq" id="WP_061178000.1">
    <property type="nucleotide sequence ID" value="NZ_FCOE02000024.1"/>
</dbReference>
<organism evidence="11 12">
    <name type="scientific">Caballeronia pedi</name>
    <dbReference type="NCBI Taxonomy" id="1777141"/>
    <lineage>
        <taxon>Bacteria</taxon>
        <taxon>Pseudomonadati</taxon>
        <taxon>Pseudomonadota</taxon>
        <taxon>Betaproteobacteria</taxon>
        <taxon>Burkholderiales</taxon>
        <taxon>Burkholderiaceae</taxon>
        <taxon>Caballeronia</taxon>
    </lineage>
</organism>
<evidence type="ECO:0000256" key="8">
    <source>
        <dbReference type="ARBA" id="ARBA00023027"/>
    </source>
</evidence>
<keyword evidence="8" id="KW-0520">NAD</keyword>
<dbReference type="Gene3D" id="3.50.50.60">
    <property type="entry name" value="FAD/NAD(P)-binding domain"/>
    <property type="match status" value="2"/>
</dbReference>